<sequence length="462" mass="49238">MLLAQGPSQKKQRVDSPHVSIILQTPSLPDYVSPQEANPKPTSSMSRNESRSLDAIIVSIDDHALPDSVGCDADIPKSPNVDNAESPLEHHANSNVGPDDKPKFFGCRTCGAPLWTCAHGSLSRLQSTAPQTLPVPPFDEHNSSFPSSLPVSPRTTTGPPARCSHFWPEIISHSIKRPGNAEFHARPGPACTFCSANLDIFAVPPASSSPETEPAVLLHCGHVLGANCMMASAALGSPQCPLCLFDTTCPGCRSPVSIPLPTAAEGPRALPLTLAQRESLGDGAHPSAPALCPRCDEEAQYATALRGGRFPSPFAHRLLATPLFRLVNRAVRAHGVVSGSDAAGARAVACDVAELVEDNFRALLQASRVWDVVCRAEHDPWAAVLPTRDAGRRFYAGLRSEDTSSAFLDPQCEASRAEQRAKMAAADAQAAERFRAAFENDLRARRAAWLEAQQRGITIASG</sequence>
<dbReference type="Proteomes" id="UP000045706">
    <property type="component" value="Unassembled WGS sequence"/>
</dbReference>
<dbReference type="GO" id="GO:0008270">
    <property type="term" value="F:zinc ion binding"/>
    <property type="evidence" value="ECO:0007669"/>
    <property type="project" value="UniProtKB-KW"/>
</dbReference>
<evidence type="ECO:0000313" key="6">
    <source>
        <dbReference type="Proteomes" id="UP000044602"/>
    </source>
</evidence>
<feature type="compositionally biased region" description="Basic and acidic residues" evidence="2">
    <location>
        <begin position="87"/>
        <end position="98"/>
    </location>
</feature>
<dbReference type="EMBL" id="CVQH01022017">
    <property type="protein sequence ID" value="CRK32121.1"/>
    <property type="molecule type" value="Genomic_DNA"/>
</dbReference>
<keyword evidence="1" id="KW-0862">Zinc</keyword>
<dbReference type="PROSITE" id="PS50089">
    <property type="entry name" value="ZF_RING_2"/>
    <property type="match status" value="1"/>
</dbReference>
<organism evidence="5 6">
    <name type="scientific">Verticillium longisporum</name>
    <name type="common">Verticillium dahliae var. longisporum</name>
    <dbReference type="NCBI Taxonomy" id="100787"/>
    <lineage>
        <taxon>Eukaryota</taxon>
        <taxon>Fungi</taxon>
        <taxon>Dikarya</taxon>
        <taxon>Ascomycota</taxon>
        <taxon>Pezizomycotina</taxon>
        <taxon>Sordariomycetes</taxon>
        <taxon>Hypocreomycetidae</taxon>
        <taxon>Glomerellales</taxon>
        <taxon>Plectosphaerellaceae</taxon>
        <taxon>Verticillium</taxon>
    </lineage>
</organism>
<dbReference type="InterPro" id="IPR001841">
    <property type="entry name" value="Znf_RING"/>
</dbReference>
<feature type="domain" description="RING-type" evidence="3">
    <location>
        <begin position="191"/>
        <end position="243"/>
    </location>
</feature>
<feature type="region of interest" description="Disordered" evidence="2">
    <location>
        <begin position="69"/>
        <end position="98"/>
    </location>
</feature>
<evidence type="ECO:0000313" key="4">
    <source>
        <dbReference type="EMBL" id="CRK25789.1"/>
    </source>
</evidence>
<dbReference type="CDD" id="cd16448">
    <property type="entry name" value="RING-H2"/>
    <property type="match status" value="1"/>
</dbReference>
<evidence type="ECO:0000259" key="3">
    <source>
        <dbReference type="PROSITE" id="PS50089"/>
    </source>
</evidence>
<dbReference type="STRING" id="100787.A0A0G4MD95"/>
<dbReference type="EMBL" id="CVQI01018446">
    <property type="protein sequence ID" value="CRK25789.1"/>
    <property type="molecule type" value="Genomic_DNA"/>
</dbReference>
<feature type="non-terminal residue" evidence="5">
    <location>
        <position position="462"/>
    </location>
</feature>
<name>A0A0G4MD95_VERLO</name>
<dbReference type="AlphaFoldDB" id="A0A0G4MD95"/>
<evidence type="ECO:0000313" key="7">
    <source>
        <dbReference type="Proteomes" id="UP000045706"/>
    </source>
</evidence>
<proteinExistence type="predicted"/>
<keyword evidence="1" id="KW-0479">Metal-binding</keyword>
<keyword evidence="6" id="KW-1185">Reference proteome</keyword>
<gene>
    <name evidence="5" type="ORF">BN1708_016080</name>
    <name evidence="4" type="ORF">BN1723_013701</name>
</gene>
<keyword evidence="1" id="KW-0863">Zinc-finger</keyword>
<accession>A0A0G4MD95</accession>
<evidence type="ECO:0000256" key="1">
    <source>
        <dbReference type="PROSITE-ProRule" id="PRU00175"/>
    </source>
</evidence>
<protein>
    <recommendedName>
        <fullName evidence="3">RING-type domain-containing protein</fullName>
    </recommendedName>
</protein>
<dbReference type="Proteomes" id="UP000044602">
    <property type="component" value="Unassembled WGS sequence"/>
</dbReference>
<feature type="region of interest" description="Disordered" evidence="2">
    <location>
        <begin position="1"/>
        <end position="51"/>
    </location>
</feature>
<evidence type="ECO:0000313" key="5">
    <source>
        <dbReference type="EMBL" id="CRK32121.1"/>
    </source>
</evidence>
<reference evidence="6 7" key="1">
    <citation type="submission" date="2015-05" db="EMBL/GenBank/DDBJ databases">
        <authorList>
            <person name="Fogelqvist Johan"/>
        </authorList>
    </citation>
    <scope>NUCLEOTIDE SEQUENCE [LARGE SCALE GENOMIC DNA]</scope>
    <source>
        <strain evidence="5">VL1</strain>
        <strain evidence="4">VL2</strain>
    </source>
</reference>
<evidence type="ECO:0000256" key="2">
    <source>
        <dbReference type="SAM" id="MobiDB-lite"/>
    </source>
</evidence>